<name>A0AA40ZRC4_9BACT</name>
<reference evidence="1 2" key="1">
    <citation type="journal article" date="2021" name="Sci. Rep.">
        <title>The distribution of antibiotic resistance genes in chicken gut microbiota commensals.</title>
        <authorList>
            <person name="Juricova H."/>
            <person name="Matiasovicova J."/>
            <person name="Kubasova T."/>
            <person name="Cejkova D."/>
            <person name="Rychlik I."/>
        </authorList>
    </citation>
    <scope>NUCLEOTIDE SEQUENCE [LARGE SCALE GENOMIC DNA]</scope>
    <source>
        <strain evidence="1 2">An421</strain>
    </source>
</reference>
<dbReference type="RefSeq" id="WP_204970781.1">
    <property type="nucleotide sequence ID" value="NZ_JAAZTS010000001.1"/>
</dbReference>
<dbReference type="PROSITE" id="PS51257">
    <property type="entry name" value="PROKAR_LIPOPROTEIN"/>
    <property type="match status" value="1"/>
</dbReference>
<accession>A0AA40ZRC4</accession>
<dbReference type="Proteomes" id="UP000698924">
    <property type="component" value="Unassembled WGS sequence"/>
</dbReference>
<gene>
    <name evidence="1" type="ORF">H6D15_00995</name>
</gene>
<organism evidence="1 2">
    <name type="scientific">Caecibacteroides pullorum</name>
    <dbReference type="NCBI Taxonomy" id="2725562"/>
    <lineage>
        <taxon>Bacteria</taxon>
        <taxon>Pseudomonadati</taxon>
        <taxon>Bacteroidota</taxon>
        <taxon>Bacteroidia</taxon>
        <taxon>Bacteroidales</taxon>
        <taxon>Bacteroidaceae</taxon>
        <taxon>Caecibacteroides</taxon>
    </lineage>
</organism>
<dbReference type="AlphaFoldDB" id="A0AA40ZRC4"/>
<evidence type="ECO:0000313" key="2">
    <source>
        <dbReference type="Proteomes" id="UP000698924"/>
    </source>
</evidence>
<dbReference type="InterPro" id="IPR027840">
    <property type="entry name" value="DUF4493"/>
</dbReference>
<proteinExistence type="predicted"/>
<keyword evidence="2" id="KW-1185">Reference proteome</keyword>
<dbReference type="EMBL" id="JACJMO010000001">
    <property type="protein sequence ID" value="MBM6856190.1"/>
    <property type="molecule type" value="Genomic_DNA"/>
</dbReference>
<protein>
    <submittedName>
        <fullName evidence="1">DUF4493 domain-containing protein</fullName>
    </submittedName>
</protein>
<comment type="caution">
    <text evidence="1">The sequence shown here is derived from an EMBL/GenBank/DDBJ whole genome shotgun (WGS) entry which is preliminary data.</text>
</comment>
<sequence length="725" mass="79701">MKYIKSIYIGLVGLLMTACQTEQWEASQGSLCITLAEDVSISTKSTPAEQGKPTAERFTLNIVKESTGENTYNGIYKQTIPASTGAYTVTATYGTNLAIALDSPYYKGEETGVEVEVNQSTPVTLTCKVANALASVIYGEGQIDKFDELFSTYGVEVKVGNSSVTIGRNGSTTQSAYYRAGSTPTFTFKGTLKENNQNVSMEITSDKLTADAFQAGQHCKLTLSLKPTTAGAIITVEKVEVETVTISETIPVEWLPKPKVNGFNDGQTSLTYTETDNAIPAQLTFTGSQAIQDVEFSFDFQDTQEKFQALNHKTFVLSQLSEEDRNLLDAAFIILPNLDGTNSGQFDFTTMTSSLQTLAGGTEAVNTIKVRVKANNRWSSEEPTIYEIRTIKPEFTVNAYPGNIWTKEFTMNALMKEQVTSGDYSKLSTNMTYQYSTNGIEWIDLGEDLCQTGLTPKTTYYIRGLYRGEIASEVAEVNTYPIIELENGGLEGAYITTGSDGKIGQNRGARYAWEGWATTNPLTTPNCHAAAYAHNSRSGVRPTTDKPSSSEGIDAVRIITTGYGYGSTYNKLNNFIHSELFLGTEPEEENDNRSYGISYISHPSGIGFYYKCISNIGNDLSEARVELYHNDTLLGSGIFQTGATNSYEYKILPINYIKENSIIKLEPNKIVIIFKSGTKEDLSQSDLKKMFGSDSFITGNTNTTADCMWRGNELFIDDISLIYDK</sequence>
<evidence type="ECO:0000313" key="1">
    <source>
        <dbReference type="EMBL" id="MBM6856190.1"/>
    </source>
</evidence>
<dbReference type="Pfam" id="PF14900">
    <property type="entry name" value="DUF4493"/>
    <property type="match status" value="1"/>
</dbReference>